<name>A0ABV1AK59_9FIRM</name>
<comment type="caution">
    <text evidence="1">The sequence shown here is derived from an EMBL/GenBank/DDBJ whole genome shotgun (WGS) entry which is preliminary data.</text>
</comment>
<dbReference type="EMBL" id="JBBMEI010000019">
    <property type="protein sequence ID" value="MEQ2358187.1"/>
    <property type="molecule type" value="Genomic_DNA"/>
</dbReference>
<dbReference type="RefSeq" id="WP_349077884.1">
    <property type="nucleotide sequence ID" value="NZ_JBBMEI010000019.1"/>
</dbReference>
<gene>
    <name evidence="1" type="ORF">WMO75_07550</name>
</gene>
<organism evidence="1 2">
    <name type="scientific">Blautia intestinihominis</name>
    <dbReference type="NCBI Taxonomy" id="3133152"/>
    <lineage>
        <taxon>Bacteria</taxon>
        <taxon>Bacillati</taxon>
        <taxon>Bacillota</taxon>
        <taxon>Clostridia</taxon>
        <taxon>Lachnospirales</taxon>
        <taxon>Lachnospiraceae</taxon>
        <taxon>Blautia</taxon>
    </lineage>
</organism>
<keyword evidence="2" id="KW-1185">Reference proteome</keyword>
<sequence length="167" mass="19266">MLALKINTTKAFMHKLLIGDTFHIFSLAEASITTFNQFHIDGKLHMDFFDTDTAQQLSENGDIYSSWKDVKSYCYSIIRGKLPPLQFKFVMRLSPQQMMLLPLSEAPSVPADGISDLFLNIQYKNHELFCTTGTFSRLFTLDKTFETTWDNAVMNFFRGHQIDFTIL</sequence>
<evidence type="ECO:0000313" key="1">
    <source>
        <dbReference type="EMBL" id="MEQ2358187.1"/>
    </source>
</evidence>
<evidence type="ECO:0000313" key="2">
    <source>
        <dbReference type="Proteomes" id="UP001446032"/>
    </source>
</evidence>
<reference evidence="1 2" key="1">
    <citation type="submission" date="2024-03" db="EMBL/GenBank/DDBJ databases">
        <title>Human intestinal bacterial collection.</title>
        <authorList>
            <person name="Pauvert C."/>
            <person name="Hitch T.C.A."/>
            <person name="Clavel T."/>
        </authorList>
    </citation>
    <scope>NUCLEOTIDE SEQUENCE [LARGE SCALE GENOMIC DNA]</scope>
    <source>
        <strain evidence="1 2">CLA-AA-H95</strain>
    </source>
</reference>
<dbReference type="Pfam" id="PF18988">
    <property type="entry name" value="DUF5721"/>
    <property type="match status" value="1"/>
</dbReference>
<protein>
    <submittedName>
        <fullName evidence="1">DUF5721 family protein</fullName>
    </submittedName>
</protein>
<proteinExistence type="predicted"/>
<dbReference type="Proteomes" id="UP001446032">
    <property type="component" value="Unassembled WGS sequence"/>
</dbReference>
<accession>A0ABV1AK59</accession>
<dbReference type="InterPro" id="IPR043779">
    <property type="entry name" value="DUF5721"/>
</dbReference>